<gene>
    <name evidence="1" type="primary">PLEST010513</name>
    <name evidence="1" type="ORF">PLESTB_001649200</name>
</gene>
<sequence>MPAAASALHVRWNFGGERGSVYGKEPGDPRVGRSRNASAALGVFVSRARGALLLLLLLPPRPPPRPYRHAEHHCPTDDQGWWSGMAGGCGGDGGRQRGGVRALGAHGVRRRRECRIVGSQALFRPAVMLLRQTH</sequence>
<comment type="caution">
    <text evidence="1">The sequence shown here is derived from an EMBL/GenBank/DDBJ whole genome shotgun (WGS) entry which is preliminary data.</text>
</comment>
<dbReference type="Proteomes" id="UP001165080">
    <property type="component" value="Unassembled WGS sequence"/>
</dbReference>
<name>A0A9W6BYJ0_9CHLO</name>
<accession>A0A9W6BYJ0</accession>
<dbReference type="AlphaFoldDB" id="A0A9W6BYJ0"/>
<protein>
    <submittedName>
        <fullName evidence="1">Uncharacterized protein</fullName>
    </submittedName>
</protein>
<proteinExistence type="predicted"/>
<evidence type="ECO:0000313" key="2">
    <source>
        <dbReference type="Proteomes" id="UP001165080"/>
    </source>
</evidence>
<evidence type="ECO:0000313" key="1">
    <source>
        <dbReference type="EMBL" id="GLC60624.1"/>
    </source>
</evidence>
<keyword evidence="2" id="KW-1185">Reference proteome</keyword>
<dbReference type="EMBL" id="BRXU01000036">
    <property type="protein sequence ID" value="GLC60624.1"/>
    <property type="molecule type" value="Genomic_DNA"/>
</dbReference>
<reference evidence="1 2" key="1">
    <citation type="journal article" date="2023" name="Commun. Biol.">
        <title>Reorganization of the ancestral sex-determining regions during the evolution of trioecy in Pleodorina starrii.</title>
        <authorList>
            <person name="Takahashi K."/>
            <person name="Suzuki S."/>
            <person name="Kawai-Toyooka H."/>
            <person name="Yamamoto K."/>
            <person name="Hamaji T."/>
            <person name="Ootsuki R."/>
            <person name="Yamaguchi H."/>
            <person name="Kawachi M."/>
            <person name="Higashiyama T."/>
            <person name="Nozaki H."/>
        </authorList>
    </citation>
    <scope>NUCLEOTIDE SEQUENCE [LARGE SCALE GENOMIC DNA]</scope>
    <source>
        <strain evidence="1 2">NIES-4479</strain>
    </source>
</reference>
<organism evidence="1 2">
    <name type="scientific">Pleodorina starrii</name>
    <dbReference type="NCBI Taxonomy" id="330485"/>
    <lineage>
        <taxon>Eukaryota</taxon>
        <taxon>Viridiplantae</taxon>
        <taxon>Chlorophyta</taxon>
        <taxon>core chlorophytes</taxon>
        <taxon>Chlorophyceae</taxon>
        <taxon>CS clade</taxon>
        <taxon>Chlamydomonadales</taxon>
        <taxon>Volvocaceae</taxon>
        <taxon>Pleodorina</taxon>
    </lineage>
</organism>